<dbReference type="EMBL" id="JAQOSQ010000020">
    <property type="protein sequence ID" value="MDJ1184806.1"/>
    <property type="molecule type" value="Genomic_DNA"/>
</dbReference>
<accession>A0ABT7C2A3</accession>
<sequence length="195" mass="22681">MVALSDSQFIGPEDYLELEANSLEKHEYVDGEIYAMTGTTDGHNQIAGNLYISIRSHLRGSRCRVYMADVKVQIEKRNRFYYPDLMVTCDDRDRETSLHKSFPKLIIEILSPSTEARDRGRKFSDYITLESLEEYVLVNPKEQKIEIFRPSAQGGWHFQEYYPEGKTFPLQSLDLDLAFTDVYEDIEFTDKINKA</sequence>
<proteinExistence type="predicted"/>
<dbReference type="Gene3D" id="3.90.1570.10">
    <property type="entry name" value="tt1808, chain A"/>
    <property type="match status" value="1"/>
</dbReference>
<dbReference type="RefSeq" id="WP_283759461.1">
    <property type="nucleotide sequence ID" value="NZ_JAQOSQ010000020.1"/>
</dbReference>
<dbReference type="Proteomes" id="UP001232992">
    <property type="component" value="Unassembled WGS sequence"/>
</dbReference>
<name>A0ABT7C2A3_9CYAN</name>
<keyword evidence="2" id="KW-0540">Nuclease</keyword>
<organism evidence="2 3">
    <name type="scientific">Roseofilum casamattae BLCC-M143</name>
    <dbReference type="NCBI Taxonomy" id="3022442"/>
    <lineage>
        <taxon>Bacteria</taxon>
        <taxon>Bacillati</taxon>
        <taxon>Cyanobacteriota</taxon>
        <taxon>Cyanophyceae</taxon>
        <taxon>Desertifilales</taxon>
        <taxon>Desertifilaceae</taxon>
        <taxon>Roseofilum</taxon>
        <taxon>Roseofilum casamattae</taxon>
    </lineage>
</organism>
<dbReference type="PANTHER" id="PTHR36558:SF1">
    <property type="entry name" value="RESTRICTION ENDONUCLEASE DOMAIN-CONTAINING PROTEIN-RELATED"/>
    <property type="match status" value="1"/>
</dbReference>
<reference evidence="2 3" key="1">
    <citation type="submission" date="2023-01" db="EMBL/GenBank/DDBJ databases">
        <title>Novel diversity within Roseofilum (Cyanobacteria; Desertifilaceae) from marine benthic mats with descriptions of four novel species.</title>
        <authorList>
            <person name="Wang Y."/>
            <person name="Berthold D.E."/>
            <person name="Hu J."/>
            <person name="Lefler F.W."/>
            <person name="Laughinghouse H.D. IV."/>
        </authorList>
    </citation>
    <scope>NUCLEOTIDE SEQUENCE [LARGE SCALE GENOMIC DNA]</scope>
    <source>
        <strain evidence="2 3">BLCC-M143</strain>
    </source>
</reference>
<feature type="domain" description="Putative restriction endonuclease" evidence="1">
    <location>
        <begin position="12"/>
        <end position="173"/>
    </location>
</feature>
<evidence type="ECO:0000259" key="1">
    <source>
        <dbReference type="Pfam" id="PF05685"/>
    </source>
</evidence>
<comment type="caution">
    <text evidence="2">The sequence shown here is derived from an EMBL/GenBank/DDBJ whole genome shotgun (WGS) entry which is preliminary data.</text>
</comment>
<dbReference type="InterPro" id="IPR011335">
    <property type="entry name" value="Restrct_endonuc-II-like"/>
</dbReference>
<dbReference type="CDD" id="cd06260">
    <property type="entry name" value="DUF820-like"/>
    <property type="match status" value="1"/>
</dbReference>
<gene>
    <name evidence="2" type="ORF">PMH09_16580</name>
</gene>
<keyword evidence="3" id="KW-1185">Reference proteome</keyword>
<keyword evidence="2" id="KW-0255">Endonuclease</keyword>
<evidence type="ECO:0000313" key="3">
    <source>
        <dbReference type="Proteomes" id="UP001232992"/>
    </source>
</evidence>
<dbReference type="InterPro" id="IPR012296">
    <property type="entry name" value="Nuclease_put_TT1808"/>
</dbReference>
<dbReference type="GO" id="GO:0004519">
    <property type="term" value="F:endonuclease activity"/>
    <property type="evidence" value="ECO:0007669"/>
    <property type="project" value="UniProtKB-KW"/>
</dbReference>
<protein>
    <submittedName>
        <fullName evidence="2">Uma2 family endonuclease</fullName>
    </submittedName>
</protein>
<keyword evidence="2" id="KW-0378">Hydrolase</keyword>
<dbReference type="InterPro" id="IPR008538">
    <property type="entry name" value="Uma2"/>
</dbReference>
<dbReference type="Pfam" id="PF05685">
    <property type="entry name" value="Uma2"/>
    <property type="match status" value="1"/>
</dbReference>
<evidence type="ECO:0000313" key="2">
    <source>
        <dbReference type="EMBL" id="MDJ1184806.1"/>
    </source>
</evidence>
<dbReference type="PANTHER" id="PTHR36558">
    <property type="entry name" value="GLR1098 PROTEIN"/>
    <property type="match status" value="1"/>
</dbReference>
<dbReference type="SUPFAM" id="SSF52980">
    <property type="entry name" value="Restriction endonuclease-like"/>
    <property type="match status" value="1"/>
</dbReference>